<dbReference type="GO" id="GO:0046872">
    <property type="term" value="F:metal ion binding"/>
    <property type="evidence" value="ECO:0007669"/>
    <property type="project" value="UniProtKB-KW"/>
</dbReference>
<dbReference type="InterPro" id="IPR029017">
    <property type="entry name" value="Enolase-like_N"/>
</dbReference>
<dbReference type="Pfam" id="PF21508">
    <property type="entry name" value="MenC_N"/>
    <property type="match status" value="1"/>
</dbReference>
<dbReference type="SFLD" id="SFLDG00180">
    <property type="entry name" value="muconate_cycloisomerase"/>
    <property type="match status" value="1"/>
</dbReference>
<evidence type="ECO:0000256" key="3">
    <source>
        <dbReference type="ARBA" id="ARBA00023239"/>
    </source>
</evidence>
<keyword evidence="1" id="KW-0479">Metal-binding</keyword>
<dbReference type="SUPFAM" id="SSF54826">
    <property type="entry name" value="Enolase N-terminal domain-like"/>
    <property type="match status" value="1"/>
</dbReference>
<dbReference type="SMART" id="SM00922">
    <property type="entry name" value="MR_MLE"/>
    <property type="match status" value="1"/>
</dbReference>
<dbReference type="EMBL" id="QEQD01000001">
    <property type="protein sequence ID" value="RDF05830.1"/>
    <property type="molecule type" value="Genomic_DNA"/>
</dbReference>
<dbReference type="RefSeq" id="WP_040216716.1">
    <property type="nucleotide sequence ID" value="NZ_JAPWBQ010000002.1"/>
</dbReference>
<dbReference type="GO" id="GO:0009234">
    <property type="term" value="P:menaquinone biosynthetic process"/>
    <property type="evidence" value="ECO:0007669"/>
    <property type="project" value="UniProtKB-UniRule"/>
</dbReference>
<dbReference type="NCBIfam" id="TIGR01927">
    <property type="entry name" value="menC_gam_Gplu"/>
    <property type="match status" value="1"/>
</dbReference>
<evidence type="ECO:0000256" key="4">
    <source>
        <dbReference type="NCBIfam" id="TIGR01927"/>
    </source>
</evidence>
<dbReference type="NCBIfam" id="NF003473">
    <property type="entry name" value="PRK05105.1"/>
    <property type="match status" value="1"/>
</dbReference>
<dbReference type="SFLD" id="SFLDF00009">
    <property type="entry name" value="o-succinylbenzoate_synthase"/>
    <property type="match status" value="1"/>
</dbReference>
<evidence type="ECO:0000313" key="6">
    <source>
        <dbReference type="EMBL" id="RDF05830.1"/>
    </source>
</evidence>
<dbReference type="SUPFAM" id="SSF51604">
    <property type="entry name" value="Enolase C-terminal domain-like"/>
    <property type="match status" value="1"/>
</dbReference>
<dbReference type="CDD" id="cd03320">
    <property type="entry name" value="OSBS"/>
    <property type="match status" value="1"/>
</dbReference>
<dbReference type="EC" id="4.2.1.113" evidence="4"/>
<keyword evidence="3 6" id="KW-0456">Lyase</keyword>
<dbReference type="STRING" id="735.B0185_00570"/>
<gene>
    <name evidence="6" type="ORF">DPV98_00720</name>
</gene>
<sequence>MKIKLYHYTIPCRTGVVLRKQPLTERQGLIIRLEKNGKIGWGEIAPLPTFSRETLSECEAQVRQWLENPTDLMDNFAPSVAFGISCALAELNGTLQPEGDFRSAILCDGDVAKFSAKLTACQAHLGKIKIGFNAEKEGELANLLLMQFPALQLRLDANRAFSLEQAVKFAEKIAKPLRSHIQFIEEPCQTPALSRQFVEMTGIHIAWDESVREPHFLVKDEPNLTAIVIKPTLTGSLEKCVSLIQQAHSQGISVVISSSIESSLGLTQLARIAKQYTPEMVAGLDTLNLMQQQLLRRWQGSDLPLADENSEFLRLILESED</sequence>
<evidence type="ECO:0000259" key="5">
    <source>
        <dbReference type="SMART" id="SM00922"/>
    </source>
</evidence>
<proteinExistence type="predicted"/>
<comment type="caution">
    <text evidence="6">The sequence shown here is derived from an EMBL/GenBank/DDBJ whole genome shotgun (WGS) entry which is preliminary data.</text>
</comment>
<dbReference type="PANTHER" id="PTHR48073">
    <property type="entry name" value="O-SUCCINYLBENZOATE SYNTHASE-RELATED"/>
    <property type="match status" value="1"/>
</dbReference>
<dbReference type="InterPro" id="IPR036849">
    <property type="entry name" value="Enolase-like_C_sf"/>
</dbReference>
<dbReference type="InterPro" id="IPR041338">
    <property type="entry name" value="OSBS_N"/>
</dbReference>
<evidence type="ECO:0000256" key="1">
    <source>
        <dbReference type="ARBA" id="ARBA00022723"/>
    </source>
</evidence>
<dbReference type="Proteomes" id="UP000253999">
    <property type="component" value="Unassembled WGS sequence"/>
</dbReference>
<dbReference type="GO" id="GO:0043748">
    <property type="term" value="F:O-succinylbenzoate synthase activity"/>
    <property type="evidence" value="ECO:0007669"/>
    <property type="project" value="UniProtKB-EC"/>
</dbReference>
<dbReference type="Gene3D" id="3.30.390.10">
    <property type="entry name" value="Enolase-like, N-terminal domain"/>
    <property type="match status" value="1"/>
</dbReference>
<name>A0A369ZKL1_HAEPH</name>
<reference evidence="6 7" key="1">
    <citation type="submission" date="2018-05" db="EMBL/GenBank/DDBJ databases">
        <title>Draft Genome Sequences for a Diverse set of 7 Haemophilus Species.</title>
        <authorList>
            <person name="Nichols M."/>
            <person name="Topaz N."/>
            <person name="Wang X."/>
            <person name="Wang X."/>
            <person name="Boxrud D."/>
        </authorList>
    </citation>
    <scope>NUCLEOTIDE SEQUENCE [LARGE SCALE GENOMIC DNA]</scope>
    <source>
        <strain evidence="6 7">C2010039593</strain>
    </source>
</reference>
<dbReference type="PANTHER" id="PTHR48073:SF2">
    <property type="entry name" value="O-SUCCINYLBENZOATE SYNTHASE"/>
    <property type="match status" value="1"/>
</dbReference>
<dbReference type="Gene3D" id="3.20.20.120">
    <property type="entry name" value="Enolase-like C-terminal domain"/>
    <property type="match status" value="1"/>
</dbReference>
<feature type="domain" description="Mandelate racemase/muconate lactonizing enzyme C-terminal" evidence="5">
    <location>
        <begin position="108"/>
        <end position="204"/>
    </location>
</feature>
<accession>A0A369ZKL1</accession>
<dbReference type="AlphaFoldDB" id="A0A369ZKL1"/>
<dbReference type="InterPro" id="IPR013342">
    <property type="entry name" value="Mandelate_racemase_C"/>
</dbReference>
<dbReference type="Pfam" id="PF13378">
    <property type="entry name" value="MR_MLE_C"/>
    <property type="match status" value="1"/>
</dbReference>
<evidence type="ECO:0000313" key="7">
    <source>
        <dbReference type="Proteomes" id="UP000253999"/>
    </source>
</evidence>
<protein>
    <recommendedName>
        <fullName evidence="4">o-succinylbenzoate synthase</fullName>
        <ecNumber evidence="4">4.2.1.113</ecNumber>
    </recommendedName>
</protein>
<organism evidence="6 7">
    <name type="scientific">Haemophilus parahaemolyticus</name>
    <dbReference type="NCBI Taxonomy" id="735"/>
    <lineage>
        <taxon>Bacteria</taxon>
        <taxon>Pseudomonadati</taxon>
        <taxon>Pseudomonadota</taxon>
        <taxon>Gammaproteobacteria</taxon>
        <taxon>Pasteurellales</taxon>
        <taxon>Pasteurellaceae</taxon>
        <taxon>Haemophilus</taxon>
    </lineage>
</organism>
<dbReference type="SFLD" id="SFLDS00001">
    <property type="entry name" value="Enolase"/>
    <property type="match status" value="1"/>
</dbReference>
<dbReference type="InterPro" id="IPR029065">
    <property type="entry name" value="Enolase_C-like"/>
</dbReference>
<keyword evidence="2" id="KW-0460">Magnesium</keyword>
<evidence type="ECO:0000256" key="2">
    <source>
        <dbReference type="ARBA" id="ARBA00022842"/>
    </source>
</evidence>